<evidence type="ECO:0000313" key="4">
    <source>
        <dbReference type="Proteomes" id="UP000198901"/>
    </source>
</evidence>
<organism evidence="3 4">
    <name type="scientific">Siphonobacter aquaeclarae</name>
    <dbReference type="NCBI Taxonomy" id="563176"/>
    <lineage>
        <taxon>Bacteria</taxon>
        <taxon>Pseudomonadati</taxon>
        <taxon>Bacteroidota</taxon>
        <taxon>Cytophagia</taxon>
        <taxon>Cytophagales</taxon>
        <taxon>Cytophagaceae</taxon>
        <taxon>Siphonobacter</taxon>
    </lineage>
</organism>
<evidence type="ECO:0000259" key="2">
    <source>
        <dbReference type="Pfam" id="PF20597"/>
    </source>
</evidence>
<proteinExistence type="predicted"/>
<feature type="domain" description="Choice-of-anchor A" evidence="2">
    <location>
        <begin position="26"/>
        <end position="322"/>
    </location>
</feature>
<dbReference type="RefSeq" id="WP_093202991.1">
    <property type="nucleotide sequence ID" value="NZ_FNGS01000005.1"/>
</dbReference>
<sequence>MNRFTILSTVSIIGLLTSHSSIAQNPLNDAKGFNVFVKGSASLSSNETEGPVAMGGDMNLVGNYQINVHNVGTYKSLKGNLVGLYIGGKVNYQSGNETKVLNNRYLKIGNLTGSTLTIAGGSTKVHQQGSSPDSNPKIFVGFQQPATDPVLLADEEKIDFEEAFATMKATALNIANCENNVQLKNANGQPISFVPDNGQVKITLTAGKPNILAISGSELNKIVSITMDGPAPSLSTPLVINVNSVGTFNWDPFVINGMQNSDAQYVLYNFSAATTVNIKSRDQNIRGTVFAPFADIYKTINSNIDGQIVGNSYSQSSAENHYQPFLSDVPGCPSRLPLPVELTYFKGQATAEQTAVLQWQTAGERNSSHFLVQRSRDARSFETLATVKAAGTTSERHDYSYTDQKPGYGVNYYRLIQVDTDGTATPQKTVSVIVDSPENRLFSVFPNPGNGSGFSVRVQDKAASQLSLMSLQGTIIPVETGSDSDATVIRVVPKTPLTAGLYVLTVRDTTGTYARKVMVR</sequence>
<dbReference type="InterPro" id="IPR026444">
    <property type="entry name" value="Secre_tail"/>
</dbReference>
<feature type="chain" id="PRO_5011580824" evidence="1">
    <location>
        <begin position="24"/>
        <end position="520"/>
    </location>
</feature>
<dbReference type="NCBIfam" id="TIGR04215">
    <property type="entry name" value="choice_anch_A"/>
    <property type="match status" value="1"/>
</dbReference>
<feature type="signal peptide" evidence="1">
    <location>
        <begin position="1"/>
        <end position="23"/>
    </location>
</feature>
<accession>A0A1G9R0W9</accession>
<keyword evidence="1" id="KW-0732">Signal</keyword>
<dbReference type="EMBL" id="FNGS01000005">
    <property type="protein sequence ID" value="SDM16899.1"/>
    <property type="molecule type" value="Genomic_DNA"/>
</dbReference>
<name>A0A1G9R0W9_9BACT</name>
<dbReference type="STRING" id="563176.SAMN04488090_2683"/>
<reference evidence="3 4" key="1">
    <citation type="submission" date="2016-10" db="EMBL/GenBank/DDBJ databases">
        <authorList>
            <person name="de Groot N.N."/>
        </authorList>
    </citation>
    <scope>NUCLEOTIDE SEQUENCE [LARGE SCALE GENOMIC DNA]</scope>
    <source>
        <strain evidence="3 4">DSM 21668</strain>
    </source>
</reference>
<dbReference type="NCBIfam" id="TIGR04183">
    <property type="entry name" value="Por_Secre_tail"/>
    <property type="match status" value="1"/>
</dbReference>
<protein>
    <submittedName>
        <fullName evidence="3">Por secretion system C-terminal sorting domain-containing protein/choice-of-anchor A domain-containing protein</fullName>
    </submittedName>
</protein>
<dbReference type="AlphaFoldDB" id="A0A1G9R0W9"/>
<keyword evidence="4" id="KW-1185">Reference proteome</keyword>
<dbReference type="InterPro" id="IPR026588">
    <property type="entry name" value="Choice_anch_A"/>
</dbReference>
<evidence type="ECO:0000256" key="1">
    <source>
        <dbReference type="SAM" id="SignalP"/>
    </source>
</evidence>
<dbReference type="Proteomes" id="UP000198901">
    <property type="component" value="Unassembled WGS sequence"/>
</dbReference>
<dbReference type="Pfam" id="PF20597">
    <property type="entry name" value="pAdhesive_15"/>
    <property type="match status" value="1"/>
</dbReference>
<evidence type="ECO:0000313" key="3">
    <source>
        <dbReference type="EMBL" id="SDM16899.1"/>
    </source>
</evidence>
<gene>
    <name evidence="3" type="ORF">SAMN04488090_2683</name>
</gene>
<dbReference type="OrthoDB" id="9805017at2"/>